<dbReference type="EMBL" id="CP070506">
    <property type="protein sequence ID" value="QSB37691.1"/>
    <property type="molecule type" value="Genomic_DNA"/>
</dbReference>
<dbReference type="Proteomes" id="UP000663249">
    <property type="component" value="Chromosome"/>
</dbReference>
<evidence type="ECO:0000313" key="2">
    <source>
        <dbReference type="Proteomes" id="UP000663249"/>
    </source>
</evidence>
<reference evidence="1 2" key="1">
    <citation type="submission" date="2021-02" db="EMBL/GenBank/DDBJ databases">
        <title>Genomic and phenotypic characterization of Pseudomonas hygromyciniae, a novel bacterial species discovered from a commercially purchased antibiotic vial.</title>
        <authorList>
            <person name="Turner T.L."/>
            <person name="Mitra S.D."/>
            <person name="Kochan T.J."/>
            <person name="Pincus N.B."/>
            <person name="Lebrun-Corbin M."/>
            <person name="Cheung B."/>
            <person name="Gatesy S.W."/>
            <person name="Afzal T."/>
            <person name="Ozer E.A."/>
            <person name="Hauser A.R."/>
        </authorList>
    </citation>
    <scope>NUCLEOTIDE SEQUENCE [LARGE SCALE GENOMIC DNA]</scope>
    <source>
        <strain evidence="1 2">SDM007</strain>
    </source>
</reference>
<dbReference type="RefSeq" id="WP_205475916.1">
    <property type="nucleotide sequence ID" value="NZ_CP070506.1"/>
</dbReference>
<proteinExistence type="predicted"/>
<sequence length="104" mass="11708">MPIKIDRRGLDQLIKNAKELDGKHQVKMVDMLSPQFVSAHSEFDDLASLFAASGFKIDGPDDFAAIPYDQWDAFIAANTDFENWAEMQKAGHLHYVKGRLNKGL</sequence>
<accession>A0ABX7JQP4</accession>
<evidence type="ECO:0000313" key="1">
    <source>
        <dbReference type="EMBL" id="QSB37691.1"/>
    </source>
</evidence>
<organism evidence="1 2">
    <name type="scientific">Pseudomonas hygromyciniae</name>
    <dbReference type="NCBI Taxonomy" id="2812000"/>
    <lineage>
        <taxon>Bacteria</taxon>
        <taxon>Pseudomonadati</taxon>
        <taxon>Pseudomonadota</taxon>
        <taxon>Gammaproteobacteria</taxon>
        <taxon>Pseudomonadales</taxon>
        <taxon>Pseudomonadaceae</taxon>
        <taxon>Pseudomonas</taxon>
    </lineage>
</organism>
<evidence type="ECO:0008006" key="3">
    <source>
        <dbReference type="Google" id="ProtNLM"/>
    </source>
</evidence>
<keyword evidence="2" id="KW-1185">Reference proteome</keyword>
<gene>
    <name evidence="1" type="ORF">JTY93_15220</name>
</gene>
<protein>
    <recommendedName>
        <fullName evidence="3">Phage protein</fullName>
    </recommendedName>
</protein>
<name>A0ABX7JQP4_9PSED</name>